<name>A0AAV7J9Z8_COTGL</name>
<gene>
    <name evidence="1" type="ORF">KQX54_021468</name>
</gene>
<protein>
    <submittedName>
        <fullName evidence="1">Uncharacterized protein</fullName>
    </submittedName>
</protein>
<dbReference type="AlphaFoldDB" id="A0AAV7J9Z8"/>
<sequence>MLGQKPRVKKMRLLVAVLPLCWLPILLGTATTTITTVSDTISDFSSKLGSSYFIPQLSSGFAASSLPTRFSQRTLTSLPPASHSLVHSTHPHCTAYMSSPSFSSTYCRIYLTLA</sequence>
<proteinExistence type="predicted"/>
<evidence type="ECO:0000313" key="2">
    <source>
        <dbReference type="Proteomes" id="UP000826195"/>
    </source>
</evidence>
<dbReference type="EMBL" id="JAHXZJ010000001">
    <property type="protein sequence ID" value="KAH0568776.1"/>
    <property type="molecule type" value="Genomic_DNA"/>
</dbReference>
<accession>A0AAV7J9Z8</accession>
<comment type="caution">
    <text evidence="1">The sequence shown here is derived from an EMBL/GenBank/DDBJ whole genome shotgun (WGS) entry which is preliminary data.</text>
</comment>
<evidence type="ECO:0000313" key="1">
    <source>
        <dbReference type="EMBL" id="KAH0568776.1"/>
    </source>
</evidence>
<dbReference type="Proteomes" id="UP000826195">
    <property type="component" value="Unassembled WGS sequence"/>
</dbReference>
<organism evidence="1 2">
    <name type="scientific">Cotesia glomerata</name>
    <name type="common">Lepidopteran parasitic wasp</name>
    <name type="synonym">Apanteles glomeratus</name>
    <dbReference type="NCBI Taxonomy" id="32391"/>
    <lineage>
        <taxon>Eukaryota</taxon>
        <taxon>Metazoa</taxon>
        <taxon>Ecdysozoa</taxon>
        <taxon>Arthropoda</taxon>
        <taxon>Hexapoda</taxon>
        <taxon>Insecta</taxon>
        <taxon>Pterygota</taxon>
        <taxon>Neoptera</taxon>
        <taxon>Endopterygota</taxon>
        <taxon>Hymenoptera</taxon>
        <taxon>Apocrita</taxon>
        <taxon>Ichneumonoidea</taxon>
        <taxon>Braconidae</taxon>
        <taxon>Microgastrinae</taxon>
        <taxon>Cotesia</taxon>
    </lineage>
</organism>
<reference evidence="1 2" key="1">
    <citation type="journal article" date="2021" name="J. Hered.">
        <title>A chromosome-level genome assembly of the parasitoid wasp, Cotesia glomerata (Hymenoptera: Braconidae).</title>
        <authorList>
            <person name="Pinto B.J."/>
            <person name="Weis J.J."/>
            <person name="Gamble T."/>
            <person name="Ode P.J."/>
            <person name="Paul R."/>
            <person name="Zaspel J.M."/>
        </authorList>
    </citation>
    <scope>NUCLEOTIDE SEQUENCE [LARGE SCALE GENOMIC DNA]</scope>
    <source>
        <strain evidence="1">CgM1</strain>
    </source>
</reference>
<keyword evidence="2" id="KW-1185">Reference proteome</keyword>